<evidence type="ECO:0000256" key="1">
    <source>
        <dbReference type="SAM" id="MobiDB-lite"/>
    </source>
</evidence>
<proteinExistence type="predicted"/>
<accession>W0FN65</accession>
<protein>
    <submittedName>
        <fullName evidence="3">Uncharacterized protein</fullName>
    </submittedName>
</protein>
<sequence length="281" mass="29760">MLKKKRLFLILAAVCALLAATAAAERAWQLGNGRFVSDTFCFEIPDTFTEIRGERDTGVFLYSEQLDSHLALIVSTAPGRTLEELAGLLDAEDAGFAAQLWGMDPAESVFESKLVSAGAISRGNVDYIEYRLDVNMDGQPYIAYYTVMNIHGTADFCEVKMLIGDRDVNTGRLCYLNLIDSMKAGGDAAAETPEPTPGPTPEPTPEPTEEPAPEITPEPTLTPGAHTGTDGHACSIRGGRADAGTHTEPGAHDGADPGTHADPGAHGGADRYAGAHSRTDS</sequence>
<organism evidence="3">
    <name type="scientific">uncultured bacterium Contig203</name>
    <dbReference type="NCBI Taxonomy" id="1393530"/>
    <lineage>
        <taxon>Bacteria</taxon>
        <taxon>environmental samples</taxon>
    </lineage>
</organism>
<feature type="compositionally biased region" description="Pro residues" evidence="1">
    <location>
        <begin position="194"/>
        <end position="206"/>
    </location>
</feature>
<dbReference type="EMBL" id="KC246810">
    <property type="protein sequence ID" value="AHF24904.1"/>
    <property type="molecule type" value="Genomic_DNA"/>
</dbReference>
<feature type="signal peptide" evidence="2">
    <location>
        <begin position="1"/>
        <end position="24"/>
    </location>
</feature>
<feature type="compositionally biased region" description="Basic and acidic residues" evidence="1">
    <location>
        <begin position="239"/>
        <end position="255"/>
    </location>
</feature>
<dbReference type="AlphaFoldDB" id="W0FN65"/>
<reference evidence="3" key="1">
    <citation type="journal article" date="2013" name="PLoS ONE">
        <title>Metagenomic insights into the carbohydrate-active enzymes carried by the microorganisms adhering to solid digesta in the rumen of cows.</title>
        <authorList>
            <person name="Wang L."/>
            <person name="Hatem A."/>
            <person name="Catalyurek U.V."/>
            <person name="Morrison M."/>
            <person name="Yu Z."/>
        </authorList>
    </citation>
    <scope>NUCLEOTIDE SEQUENCE</scope>
</reference>
<name>W0FN65_9BACT</name>
<feature type="compositionally biased region" description="Low complexity" evidence="1">
    <location>
        <begin position="213"/>
        <end position="223"/>
    </location>
</feature>
<feature type="chain" id="PRO_5004788852" evidence="2">
    <location>
        <begin position="25"/>
        <end position="281"/>
    </location>
</feature>
<feature type="region of interest" description="Disordered" evidence="1">
    <location>
        <begin position="186"/>
        <end position="281"/>
    </location>
</feature>
<keyword evidence="2" id="KW-0732">Signal</keyword>
<evidence type="ECO:0000256" key="2">
    <source>
        <dbReference type="SAM" id="SignalP"/>
    </source>
</evidence>
<evidence type="ECO:0000313" key="3">
    <source>
        <dbReference type="EMBL" id="AHF24904.1"/>
    </source>
</evidence>